<dbReference type="Pfam" id="PF04229">
    <property type="entry name" value="GrpB"/>
    <property type="match status" value="1"/>
</dbReference>
<sequence length="173" mass="19694">MQIDEPVHLEPYDESWNELYRSERKRLLLAVGGLTKAIEHFGSTSVPGMTAKPIIDILVGVEDPSVAADEIIRRLKGIGYEHLGEAGIPGRRYFRQRGLHDYNVHVVQYRGELWNNNLLLRDYLSEHPEEAQRYSDMKKHILERGAQTLLSYSDQKHAFVSGLLERAAAWAGA</sequence>
<dbReference type="RefSeq" id="WP_099477320.1">
    <property type="nucleotide sequence ID" value="NZ_CP016809.1"/>
</dbReference>
<evidence type="ECO:0008006" key="2">
    <source>
        <dbReference type="Google" id="ProtNLM"/>
    </source>
</evidence>
<dbReference type="PANTHER" id="PTHR34822">
    <property type="entry name" value="GRPB DOMAIN PROTEIN (AFU_ORTHOLOGUE AFUA_1G01530)"/>
    <property type="match status" value="1"/>
</dbReference>
<dbReference type="AlphaFoldDB" id="A0A1B2DY94"/>
<gene>
    <name evidence="1" type="ORF">BBD41_08770</name>
</gene>
<name>A0A1B2DY94_9BACL</name>
<protein>
    <recommendedName>
        <fullName evidence="2">GrpB family protein</fullName>
    </recommendedName>
</protein>
<dbReference type="InterPro" id="IPR007344">
    <property type="entry name" value="GrpB/CoaE"/>
</dbReference>
<accession>A0A1B2DY94</accession>
<organism evidence="1">
    <name type="scientific">Paenibacillus ihbetae</name>
    <dbReference type="NCBI Taxonomy" id="1870820"/>
    <lineage>
        <taxon>Bacteria</taxon>
        <taxon>Bacillati</taxon>
        <taxon>Bacillota</taxon>
        <taxon>Bacilli</taxon>
        <taxon>Bacillales</taxon>
        <taxon>Paenibacillaceae</taxon>
        <taxon>Paenibacillus</taxon>
    </lineage>
</organism>
<reference evidence="1" key="1">
    <citation type="submission" date="2016-08" db="EMBL/GenBank/DDBJ databases">
        <title>Complete Genome Seqeunce of Paenibacillus sp. nov. IHBB 9852 from high altitute lake of Indian trans-Himalayas.</title>
        <authorList>
            <person name="Kiran S."/>
            <person name="Swarnkar M.K."/>
            <person name="Rana A."/>
            <person name="Tewari R."/>
            <person name="Gulati A."/>
        </authorList>
    </citation>
    <scope>NUCLEOTIDE SEQUENCE [LARGE SCALE GENOMIC DNA]</scope>
    <source>
        <strain evidence="1">IHBB 9852</strain>
    </source>
</reference>
<dbReference type="KEGG" id="pib:BBD41_08770"/>
<dbReference type="SUPFAM" id="SSF81301">
    <property type="entry name" value="Nucleotidyltransferase"/>
    <property type="match status" value="1"/>
</dbReference>
<proteinExistence type="predicted"/>
<dbReference type="EMBL" id="CP016809">
    <property type="protein sequence ID" value="ANY72673.1"/>
    <property type="molecule type" value="Genomic_DNA"/>
</dbReference>
<evidence type="ECO:0000313" key="1">
    <source>
        <dbReference type="EMBL" id="ANY72673.1"/>
    </source>
</evidence>
<dbReference type="Gene3D" id="3.30.460.10">
    <property type="entry name" value="Beta Polymerase, domain 2"/>
    <property type="match status" value="1"/>
</dbReference>
<dbReference type="InterPro" id="IPR043519">
    <property type="entry name" value="NT_sf"/>
</dbReference>
<dbReference type="PANTHER" id="PTHR34822:SF1">
    <property type="entry name" value="GRPB FAMILY PROTEIN"/>
    <property type="match status" value="1"/>
</dbReference>